<feature type="compositionally biased region" description="Low complexity" evidence="6">
    <location>
        <begin position="990"/>
        <end position="1011"/>
    </location>
</feature>
<dbReference type="FunFam" id="1.10.555.10:FF:000025">
    <property type="entry name" value="Rho GTPase-activating protein 20"/>
    <property type="match status" value="1"/>
</dbReference>
<sequence>MEAMSPQQETLGGQPGRSSSLTGVSRIAGAPGTKKKMKTLAERRRSAPSLILDKALQKRPSTKESPSASVDTCAFLSSFLCSNRTLLIDGRVELKRGLQRQERHLFLFNDLFIVAKIKYNNNFKIKNKIKLSDMWTASCVDEVGEGNTNALKSFVLGWPTVNFVATFSSPEQKDKWLSLLQRYINLEKEKDYPKSIPLKIFAKDIGNCAYSKTITVTNSDTANEVINMSLPMLGITGSEREYQLWVNSGKEEAPYPLIGHEYPYGIKMSHLRDTALLTQGSKDSPTPSNFQEPFLMEQLPREMQCQFILKPSRLAVAQQLSDSGQKTFKRRRSIINWAFWRGSSTHLDNLPTSPTSPVPGQLFGVSLPNICENDNLPKAVLDMLFFLNQKGPLTKGIFRQSANVKSCRELKEKLNSGAEVQLDCESIFVIASVLKDFLRNIPGSTFSSDLYDHWVCVMDQGNDEEKINAVQRLLDQLPRANVILLRYLFGVLYNIEQHSSSNQMTAFNLAVCIAPSILWPPTSSSPELENEFTKKVSLLIQFLIENCCRIFGEEITSLLGEVSVRCDTRENASADISCFQLNDSSYDSLENELNEDVDAPCSDLVKKLGQGSRSMDSVLTLSDYDLDQPEVEGLLTLSDFDLDHSKDEDIQMEQPLESKPVNIAVYTKDPLQDHARAPSGMSTPSHLSTTAADAPKSLRRHRRCSEPSYDYLDSKLSYLREFYQKKLRKSSCDAILSKKDERHLNQNQPLQEEGKTCYKKSLVIGTDIKKNATNKNVKKKSLSDNEGNHVKLFPKSKPVAISMASYSHMSSCEHPRNQTFDTDTSGYSPPHTTDAFKSSRRHRRCSEPNIDDQHCKLTYLRGIHSKKQHKASYEASLLHGEEDYLKRHKSLQMEGQKLINQSLVMGIEVGKTSATNQNTDKVLPPRLNICSRTSYSSLSSPGTSPSGSSVSSQDSAFSQISEHSVFTPTETSSPIDCTFQAQRKQEELSSDFSSSSLISGIPGPSSGQASGRLAYTKKDSVEWHSQMHSVTLHPSTWLRNGVASLKNWSLKKKARAPRPEENKIGSLKGHTEPPPHASGVPEANALHERQKDMPRRAAEGLGAVQTARWYSSYPSQDSEKHCSSPVSLVEDRLGLCMKSPEEGEISGQCSPGTLPHGRSSPSSLTVDHVCSPDSGPTVVCDVEDRHLTKDI</sequence>
<dbReference type="Pfam" id="PF00788">
    <property type="entry name" value="RA"/>
    <property type="match status" value="1"/>
</dbReference>
<dbReference type="GO" id="GO:0007165">
    <property type="term" value="P:signal transduction"/>
    <property type="evidence" value="ECO:0007669"/>
    <property type="project" value="InterPro"/>
</dbReference>
<dbReference type="Gene3D" id="2.30.29.30">
    <property type="entry name" value="Pleckstrin-homology domain (PH domain)/Phosphotyrosine-binding domain (PTB)"/>
    <property type="match status" value="1"/>
</dbReference>
<dbReference type="SUPFAM" id="SSF54236">
    <property type="entry name" value="Ubiquitin-like"/>
    <property type="match status" value="1"/>
</dbReference>
<evidence type="ECO:0000256" key="2">
    <source>
        <dbReference type="ARBA" id="ARBA00022553"/>
    </source>
</evidence>
<evidence type="ECO:0000256" key="1">
    <source>
        <dbReference type="ARBA" id="ARBA00022468"/>
    </source>
</evidence>
<feature type="compositionally biased region" description="Polar residues" evidence="6">
    <location>
        <begin position="680"/>
        <end position="691"/>
    </location>
</feature>
<feature type="domain" description="Rho-GAP" evidence="8">
    <location>
        <begin position="365"/>
        <end position="551"/>
    </location>
</feature>
<dbReference type="PANTHER" id="PTHR23179">
    <property type="entry name" value="T-CELL ACTIVATION RHO GTPASE ACTIVATING PROTEIN-RELATED"/>
    <property type="match status" value="1"/>
</dbReference>
<dbReference type="SUPFAM" id="SSF50729">
    <property type="entry name" value="PH domain-like"/>
    <property type="match status" value="1"/>
</dbReference>
<keyword evidence="2" id="KW-0597">Phosphoprotein</keyword>
<dbReference type="InterPro" id="IPR011993">
    <property type="entry name" value="PH-like_dom_sf"/>
</dbReference>
<feature type="region of interest" description="Disordered" evidence="6">
    <location>
        <begin position="1050"/>
        <end position="1082"/>
    </location>
</feature>
<comment type="function">
    <text evidence="3">GTPase activator for the Rho-type GTPases by converting them to an inactive GDP-bound state.</text>
</comment>
<feature type="region of interest" description="Disordered" evidence="6">
    <location>
        <begin position="981"/>
        <end position="1012"/>
    </location>
</feature>
<dbReference type="PROSITE" id="PS50238">
    <property type="entry name" value="RHOGAP"/>
    <property type="match status" value="1"/>
</dbReference>
<name>A0A2Y9T815_PHYMC</name>
<evidence type="ECO:0000256" key="6">
    <source>
        <dbReference type="SAM" id="MobiDB-lite"/>
    </source>
</evidence>
<dbReference type="InterPro" id="IPR001849">
    <property type="entry name" value="PH_domain"/>
</dbReference>
<feature type="region of interest" description="Disordered" evidence="6">
    <location>
        <begin position="1"/>
        <end position="47"/>
    </location>
</feature>
<feature type="region of interest" description="Disordered" evidence="6">
    <location>
        <begin position="675"/>
        <end position="702"/>
    </location>
</feature>
<dbReference type="SMART" id="SM00324">
    <property type="entry name" value="RhoGAP"/>
    <property type="match status" value="1"/>
</dbReference>
<dbReference type="FunCoup" id="A0A2Y9T815">
    <property type="interactions" value="701"/>
</dbReference>
<evidence type="ECO:0000313" key="10">
    <source>
        <dbReference type="RefSeq" id="XP_023987066.1"/>
    </source>
</evidence>
<dbReference type="Gene3D" id="1.10.555.10">
    <property type="entry name" value="Rho GTPase activation protein"/>
    <property type="match status" value="1"/>
</dbReference>
<organism evidence="9 10">
    <name type="scientific">Physeter macrocephalus</name>
    <name type="common">Sperm whale</name>
    <name type="synonym">Physeter catodon</name>
    <dbReference type="NCBI Taxonomy" id="9755"/>
    <lineage>
        <taxon>Eukaryota</taxon>
        <taxon>Metazoa</taxon>
        <taxon>Chordata</taxon>
        <taxon>Craniata</taxon>
        <taxon>Vertebrata</taxon>
        <taxon>Euteleostomi</taxon>
        <taxon>Mammalia</taxon>
        <taxon>Eutheria</taxon>
        <taxon>Laurasiatheria</taxon>
        <taxon>Artiodactyla</taxon>
        <taxon>Whippomorpha</taxon>
        <taxon>Cetacea</taxon>
        <taxon>Odontoceti</taxon>
        <taxon>Physeteridae</taxon>
        <taxon>Physeter</taxon>
    </lineage>
</organism>
<dbReference type="InterPro" id="IPR047887">
    <property type="entry name" value="ARHGAP20_PH"/>
</dbReference>
<dbReference type="InterPro" id="IPR000198">
    <property type="entry name" value="RhoGAP_dom"/>
</dbReference>
<dbReference type="GO" id="GO:0005096">
    <property type="term" value="F:GTPase activator activity"/>
    <property type="evidence" value="ECO:0007669"/>
    <property type="project" value="UniProtKB-KW"/>
</dbReference>
<dbReference type="GeneID" id="102978694"/>
<dbReference type="CDD" id="cd17115">
    <property type="entry name" value="RA_RHG20"/>
    <property type="match status" value="1"/>
</dbReference>
<dbReference type="SUPFAM" id="SSF48350">
    <property type="entry name" value="GTPase activation domain, GAP"/>
    <property type="match status" value="1"/>
</dbReference>
<dbReference type="InterPro" id="IPR000159">
    <property type="entry name" value="RA_dom"/>
</dbReference>
<dbReference type="CDD" id="cd13319">
    <property type="entry name" value="PH_RARhoGAP"/>
    <property type="match status" value="1"/>
</dbReference>
<dbReference type="FunFam" id="2.30.29.30:FF:000217">
    <property type="entry name" value="Rho GTPase activating protein 20"/>
    <property type="match status" value="1"/>
</dbReference>
<dbReference type="Pfam" id="PF22286">
    <property type="entry name" value="RHG20_PH"/>
    <property type="match status" value="1"/>
</dbReference>
<evidence type="ECO:0000256" key="4">
    <source>
        <dbReference type="ARBA" id="ARBA00070254"/>
    </source>
</evidence>
<evidence type="ECO:0000256" key="3">
    <source>
        <dbReference type="ARBA" id="ARBA00055252"/>
    </source>
</evidence>
<dbReference type="InterPro" id="IPR008936">
    <property type="entry name" value="Rho_GTPase_activation_prot"/>
</dbReference>
<accession>A0A2Y9T815</accession>
<dbReference type="InterPro" id="IPR029071">
    <property type="entry name" value="Ubiquitin-like_domsf"/>
</dbReference>
<dbReference type="SMART" id="SM00233">
    <property type="entry name" value="PH"/>
    <property type="match status" value="1"/>
</dbReference>
<protein>
    <recommendedName>
        <fullName evidence="4">Rho GTPase-activating protein 20</fullName>
    </recommendedName>
    <alternativeName>
        <fullName evidence="5">Rho-type GTPase-activating protein 20</fullName>
    </alternativeName>
</protein>
<feature type="region of interest" description="Disordered" evidence="6">
    <location>
        <begin position="934"/>
        <end position="954"/>
    </location>
</feature>
<dbReference type="GO" id="GO:0035023">
    <property type="term" value="P:regulation of Rho protein signal transduction"/>
    <property type="evidence" value="ECO:0007669"/>
    <property type="project" value="InterPro"/>
</dbReference>
<evidence type="ECO:0000259" key="7">
    <source>
        <dbReference type="PROSITE" id="PS50200"/>
    </source>
</evidence>
<reference evidence="10" key="1">
    <citation type="submission" date="2025-08" db="UniProtKB">
        <authorList>
            <consortium name="RefSeq"/>
        </authorList>
    </citation>
    <scope>IDENTIFICATION</scope>
    <source>
        <tissue evidence="10">Muscle</tissue>
    </source>
</reference>
<feature type="compositionally biased region" description="Basic and acidic residues" evidence="6">
    <location>
        <begin position="1057"/>
        <end position="1073"/>
    </location>
</feature>
<feature type="region of interest" description="Disordered" evidence="6">
    <location>
        <begin position="1142"/>
        <end position="1171"/>
    </location>
</feature>
<dbReference type="RefSeq" id="XP_023987066.1">
    <property type="nucleotide sequence ID" value="XM_024131298.3"/>
</dbReference>
<feature type="compositionally biased region" description="Polar residues" evidence="6">
    <location>
        <begin position="1"/>
        <end position="23"/>
    </location>
</feature>
<dbReference type="AlphaFoldDB" id="A0A2Y9T815"/>
<dbReference type="PROSITE" id="PS50200">
    <property type="entry name" value="RA"/>
    <property type="match status" value="1"/>
</dbReference>
<feature type="domain" description="Ras-associating" evidence="7">
    <location>
        <begin position="194"/>
        <end position="283"/>
    </location>
</feature>
<gene>
    <name evidence="10" type="primary">ARHGAP20</name>
</gene>
<dbReference type="OrthoDB" id="9994905at2759"/>
<dbReference type="InterPro" id="IPR047888">
    <property type="entry name" value="ARHGAP20_RA"/>
</dbReference>
<dbReference type="InterPro" id="IPR047886">
    <property type="entry name" value="ARHGAP20-like_RhoGAP"/>
</dbReference>
<dbReference type="Proteomes" id="UP000248484">
    <property type="component" value="Chromosome 16"/>
</dbReference>
<dbReference type="InParanoid" id="A0A2Y9T815"/>
<evidence type="ECO:0000313" key="9">
    <source>
        <dbReference type="Proteomes" id="UP000248484"/>
    </source>
</evidence>
<dbReference type="PANTHER" id="PTHR23179:SF28">
    <property type="entry name" value="RHO GTPASE-ACTIVATING PROTEIN 20"/>
    <property type="match status" value="1"/>
</dbReference>
<evidence type="ECO:0000259" key="8">
    <source>
        <dbReference type="PROSITE" id="PS50238"/>
    </source>
</evidence>
<dbReference type="CTD" id="57569"/>
<dbReference type="CDD" id="cd04402">
    <property type="entry name" value="RhoGAP_ARHGAP20"/>
    <property type="match status" value="1"/>
</dbReference>
<evidence type="ECO:0000256" key="5">
    <source>
        <dbReference type="ARBA" id="ARBA00083374"/>
    </source>
</evidence>
<dbReference type="Pfam" id="PF00620">
    <property type="entry name" value="RhoGAP"/>
    <property type="match status" value="1"/>
</dbReference>
<keyword evidence="1" id="KW-0343">GTPase activation</keyword>
<proteinExistence type="predicted"/>
<keyword evidence="9" id="KW-1185">Reference proteome</keyword>